<organism evidence="2 3">
    <name type="scientific">Lasiosphaeria ovina</name>
    <dbReference type="NCBI Taxonomy" id="92902"/>
    <lineage>
        <taxon>Eukaryota</taxon>
        <taxon>Fungi</taxon>
        <taxon>Dikarya</taxon>
        <taxon>Ascomycota</taxon>
        <taxon>Pezizomycotina</taxon>
        <taxon>Sordariomycetes</taxon>
        <taxon>Sordariomycetidae</taxon>
        <taxon>Sordariales</taxon>
        <taxon>Lasiosphaeriaceae</taxon>
        <taxon>Lasiosphaeria</taxon>
    </lineage>
</organism>
<evidence type="ECO:0000313" key="2">
    <source>
        <dbReference type="EMBL" id="KAK3376520.1"/>
    </source>
</evidence>
<feature type="compositionally biased region" description="Low complexity" evidence="1">
    <location>
        <begin position="398"/>
        <end position="409"/>
    </location>
</feature>
<proteinExistence type="predicted"/>
<reference evidence="2" key="1">
    <citation type="journal article" date="2023" name="Mol. Phylogenet. Evol.">
        <title>Genome-scale phylogeny and comparative genomics of the fungal order Sordariales.</title>
        <authorList>
            <person name="Hensen N."/>
            <person name="Bonometti L."/>
            <person name="Westerberg I."/>
            <person name="Brannstrom I.O."/>
            <person name="Guillou S."/>
            <person name="Cros-Aarteil S."/>
            <person name="Calhoun S."/>
            <person name="Haridas S."/>
            <person name="Kuo A."/>
            <person name="Mondo S."/>
            <person name="Pangilinan J."/>
            <person name="Riley R."/>
            <person name="LaButti K."/>
            <person name="Andreopoulos B."/>
            <person name="Lipzen A."/>
            <person name="Chen C."/>
            <person name="Yan M."/>
            <person name="Daum C."/>
            <person name="Ng V."/>
            <person name="Clum A."/>
            <person name="Steindorff A."/>
            <person name="Ohm R.A."/>
            <person name="Martin F."/>
            <person name="Silar P."/>
            <person name="Natvig D.O."/>
            <person name="Lalanne C."/>
            <person name="Gautier V."/>
            <person name="Ament-Velasquez S.L."/>
            <person name="Kruys A."/>
            <person name="Hutchinson M.I."/>
            <person name="Powell A.J."/>
            <person name="Barry K."/>
            <person name="Miller A.N."/>
            <person name="Grigoriev I.V."/>
            <person name="Debuchy R."/>
            <person name="Gladieux P."/>
            <person name="Hiltunen Thoren M."/>
            <person name="Johannesson H."/>
        </authorList>
    </citation>
    <scope>NUCLEOTIDE SEQUENCE</scope>
    <source>
        <strain evidence="2">CBS 958.72</strain>
    </source>
</reference>
<dbReference type="AlphaFoldDB" id="A0AAE0KIL3"/>
<evidence type="ECO:0000313" key="3">
    <source>
        <dbReference type="Proteomes" id="UP001287356"/>
    </source>
</evidence>
<feature type="region of interest" description="Disordered" evidence="1">
    <location>
        <begin position="1"/>
        <end position="31"/>
    </location>
</feature>
<accession>A0AAE0KIL3</accession>
<name>A0AAE0KIL3_9PEZI</name>
<protein>
    <submittedName>
        <fullName evidence="2">Uncharacterized protein</fullName>
    </submittedName>
</protein>
<feature type="compositionally biased region" description="Acidic residues" evidence="1">
    <location>
        <begin position="1"/>
        <end position="18"/>
    </location>
</feature>
<comment type="caution">
    <text evidence="2">The sequence shown here is derived from an EMBL/GenBank/DDBJ whole genome shotgun (WGS) entry which is preliminary data.</text>
</comment>
<sequence>MPIDLTDSDSESGSDWDPAESPGSGPESRWPEYQAKFTISHQVAPGQLAPAPGLPQDTLEGYYRVQSCGLGEQDLMVKYLFFTCHLDDREGYGNQHWPFHFTSLPDGDWNVAHLKRSGNSLAIASTERQRFPGIEGPCPAYVPRVDYPPPHQRLMPEIGAQKEGWWDPGRPMIWKGQGPGFREMTAEEKLTLFGAEKVFVVTDTVTPVRHRQMPDLGDLNNTARIYAVIHDHGNEIAPRLLAYLVENKGDRSERIIGLAIEHLPHARFPMPGDLDECRAAISALHDLGIVYGPRLRRKSFLIVQDGGPNSPKRALLQDFSEASFTADKAQMEVEMGWVSLALFDDNSGFPTVRVRDASPGPANHSPFGIPEIAERHMMEDRREMEAERRETLRRARASARPAASAGGRPLVRNPNAPPLMRNPNAPPLMRNTNARPLIRNPNAAPLIRNPNAPPLVGNERA</sequence>
<gene>
    <name evidence="2" type="ORF">B0T24DRAFT_618877</name>
</gene>
<dbReference type="EMBL" id="JAULSN010000003">
    <property type="protein sequence ID" value="KAK3376520.1"/>
    <property type="molecule type" value="Genomic_DNA"/>
</dbReference>
<reference evidence="2" key="2">
    <citation type="submission" date="2023-06" db="EMBL/GenBank/DDBJ databases">
        <authorList>
            <consortium name="Lawrence Berkeley National Laboratory"/>
            <person name="Haridas S."/>
            <person name="Hensen N."/>
            <person name="Bonometti L."/>
            <person name="Westerberg I."/>
            <person name="Brannstrom I.O."/>
            <person name="Guillou S."/>
            <person name="Cros-Aarteil S."/>
            <person name="Calhoun S."/>
            <person name="Kuo A."/>
            <person name="Mondo S."/>
            <person name="Pangilinan J."/>
            <person name="Riley R."/>
            <person name="Labutti K."/>
            <person name="Andreopoulos B."/>
            <person name="Lipzen A."/>
            <person name="Chen C."/>
            <person name="Yanf M."/>
            <person name="Daum C."/>
            <person name="Ng V."/>
            <person name="Clum A."/>
            <person name="Steindorff A."/>
            <person name="Ohm R."/>
            <person name="Martin F."/>
            <person name="Silar P."/>
            <person name="Natvig D."/>
            <person name="Lalanne C."/>
            <person name="Gautier V."/>
            <person name="Ament-Velasquez S.L."/>
            <person name="Kruys A."/>
            <person name="Hutchinson M.I."/>
            <person name="Powell A.J."/>
            <person name="Barry K."/>
            <person name="Miller A.N."/>
            <person name="Grigoriev I.V."/>
            <person name="Debuchy R."/>
            <person name="Gladieux P."/>
            <person name="Thoren M.H."/>
            <person name="Johannesson H."/>
        </authorList>
    </citation>
    <scope>NUCLEOTIDE SEQUENCE</scope>
    <source>
        <strain evidence="2">CBS 958.72</strain>
    </source>
</reference>
<dbReference type="Proteomes" id="UP001287356">
    <property type="component" value="Unassembled WGS sequence"/>
</dbReference>
<feature type="region of interest" description="Disordered" evidence="1">
    <location>
        <begin position="395"/>
        <end position="461"/>
    </location>
</feature>
<keyword evidence="3" id="KW-1185">Reference proteome</keyword>
<evidence type="ECO:0000256" key="1">
    <source>
        <dbReference type="SAM" id="MobiDB-lite"/>
    </source>
</evidence>